<feature type="transmembrane region" description="Helical" evidence="1">
    <location>
        <begin position="73"/>
        <end position="95"/>
    </location>
</feature>
<name>F6USS4_CIOIN</name>
<proteinExistence type="predicted"/>
<reference evidence="3" key="1">
    <citation type="journal article" date="2002" name="Science">
        <title>The draft genome of Ciona intestinalis: insights into chordate and vertebrate origins.</title>
        <authorList>
            <person name="Dehal P."/>
            <person name="Satou Y."/>
            <person name="Campbell R.K."/>
            <person name="Chapman J."/>
            <person name="Degnan B."/>
            <person name="De Tomaso A."/>
            <person name="Davidson B."/>
            <person name="Di Gregorio A."/>
            <person name="Gelpke M."/>
            <person name="Goodstein D.M."/>
            <person name="Harafuji N."/>
            <person name="Hastings K.E."/>
            <person name="Ho I."/>
            <person name="Hotta K."/>
            <person name="Huang W."/>
            <person name="Kawashima T."/>
            <person name="Lemaire P."/>
            <person name="Martinez D."/>
            <person name="Meinertzhagen I.A."/>
            <person name="Necula S."/>
            <person name="Nonaka M."/>
            <person name="Putnam N."/>
            <person name="Rash S."/>
            <person name="Saiga H."/>
            <person name="Satake M."/>
            <person name="Terry A."/>
            <person name="Yamada L."/>
            <person name="Wang H.G."/>
            <person name="Awazu S."/>
            <person name="Azumi K."/>
            <person name="Boore J."/>
            <person name="Branno M."/>
            <person name="Chin-Bow S."/>
            <person name="DeSantis R."/>
            <person name="Doyle S."/>
            <person name="Francino P."/>
            <person name="Keys D.N."/>
            <person name="Haga S."/>
            <person name="Hayashi H."/>
            <person name="Hino K."/>
            <person name="Imai K.S."/>
            <person name="Inaba K."/>
            <person name="Kano S."/>
            <person name="Kobayashi K."/>
            <person name="Kobayashi M."/>
            <person name="Lee B.I."/>
            <person name="Makabe K.W."/>
            <person name="Manohar C."/>
            <person name="Matassi G."/>
            <person name="Medina M."/>
            <person name="Mochizuki Y."/>
            <person name="Mount S."/>
            <person name="Morishita T."/>
            <person name="Miura S."/>
            <person name="Nakayama A."/>
            <person name="Nishizaka S."/>
            <person name="Nomoto H."/>
            <person name="Ohta F."/>
            <person name="Oishi K."/>
            <person name="Rigoutsos I."/>
            <person name="Sano M."/>
            <person name="Sasaki A."/>
            <person name="Sasakura Y."/>
            <person name="Shoguchi E."/>
            <person name="Shin-i T."/>
            <person name="Spagnuolo A."/>
            <person name="Stainier D."/>
            <person name="Suzuki M.M."/>
            <person name="Tassy O."/>
            <person name="Takatori N."/>
            <person name="Tokuoka M."/>
            <person name="Yagi K."/>
            <person name="Yoshizaki F."/>
            <person name="Wada S."/>
            <person name="Zhang C."/>
            <person name="Hyatt P.D."/>
            <person name="Larimer F."/>
            <person name="Detter C."/>
            <person name="Doggett N."/>
            <person name="Glavina T."/>
            <person name="Hawkins T."/>
            <person name="Richardson P."/>
            <person name="Lucas S."/>
            <person name="Kohara Y."/>
            <person name="Levine M."/>
            <person name="Satoh N."/>
            <person name="Rokhsar D.S."/>
        </authorList>
    </citation>
    <scope>NUCLEOTIDE SEQUENCE [LARGE SCALE GENOMIC DNA]</scope>
</reference>
<evidence type="ECO:0000313" key="2">
    <source>
        <dbReference type="Ensembl" id="ENSCINP00000011526.3"/>
    </source>
</evidence>
<dbReference type="AlphaFoldDB" id="F6USS4"/>
<keyword evidence="1" id="KW-0472">Membrane</keyword>
<accession>F6USS4</accession>
<sequence>FKKRNRKHIRKTSFFITTASLNSYIRLALKLFLTLFYKNCTKQIVFIYFLPTVRCFYVFQTTYQSDRCYPNDIIIVSDGTIMVSVNFIMFFYNVIKVFMIS</sequence>
<organism evidence="2 3">
    <name type="scientific">Ciona intestinalis</name>
    <name type="common">Transparent sea squirt</name>
    <name type="synonym">Ascidia intestinalis</name>
    <dbReference type="NCBI Taxonomy" id="7719"/>
    <lineage>
        <taxon>Eukaryota</taxon>
        <taxon>Metazoa</taxon>
        <taxon>Chordata</taxon>
        <taxon>Tunicata</taxon>
        <taxon>Ascidiacea</taxon>
        <taxon>Phlebobranchia</taxon>
        <taxon>Cionidae</taxon>
        <taxon>Ciona</taxon>
    </lineage>
</organism>
<reference evidence="2" key="2">
    <citation type="journal article" date="2008" name="Genome Biol.">
        <title>Improved genome assembly and evidence-based global gene model set for the chordate Ciona intestinalis: new insight into intron and operon populations.</title>
        <authorList>
            <person name="Satou Y."/>
            <person name="Mineta K."/>
            <person name="Ogasawara M."/>
            <person name="Sasakura Y."/>
            <person name="Shoguchi E."/>
            <person name="Ueno K."/>
            <person name="Yamada L."/>
            <person name="Matsumoto J."/>
            <person name="Wasserscheid J."/>
            <person name="Dewar K."/>
            <person name="Wiley G.B."/>
            <person name="Macmil S.L."/>
            <person name="Roe B.A."/>
            <person name="Zeller R.W."/>
            <person name="Hastings K.E."/>
            <person name="Lemaire P."/>
            <person name="Lindquist E."/>
            <person name="Endo T."/>
            <person name="Hotta K."/>
            <person name="Inaba K."/>
        </authorList>
    </citation>
    <scope>NUCLEOTIDE SEQUENCE [LARGE SCALE GENOMIC DNA]</scope>
    <source>
        <strain evidence="2">wild type</strain>
    </source>
</reference>
<dbReference type="Ensembl" id="ENSCINT00000011526.3">
    <property type="protein sequence ID" value="ENSCINP00000011526.3"/>
    <property type="gene ID" value="ENSCING00000023189.1"/>
</dbReference>
<evidence type="ECO:0000313" key="3">
    <source>
        <dbReference type="Proteomes" id="UP000008144"/>
    </source>
</evidence>
<dbReference type="HOGENOM" id="CLU_2297919_0_0_1"/>
<keyword evidence="1" id="KW-0812">Transmembrane</keyword>
<keyword evidence="3" id="KW-1185">Reference proteome</keyword>
<dbReference type="InParanoid" id="F6USS4"/>
<dbReference type="EMBL" id="EAAA01000542">
    <property type="status" value="NOT_ANNOTATED_CDS"/>
    <property type="molecule type" value="Genomic_DNA"/>
</dbReference>
<dbReference type="Proteomes" id="UP000008144">
    <property type="component" value="Chromosome 10"/>
</dbReference>
<protein>
    <submittedName>
        <fullName evidence="2">Uncharacterized protein</fullName>
    </submittedName>
</protein>
<reference evidence="2" key="3">
    <citation type="submission" date="2025-08" db="UniProtKB">
        <authorList>
            <consortium name="Ensembl"/>
        </authorList>
    </citation>
    <scope>IDENTIFICATION</scope>
</reference>
<feature type="transmembrane region" description="Helical" evidence="1">
    <location>
        <begin position="43"/>
        <end position="61"/>
    </location>
</feature>
<reference evidence="2" key="4">
    <citation type="submission" date="2025-09" db="UniProtKB">
        <authorList>
            <consortium name="Ensembl"/>
        </authorList>
    </citation>
    <scope>IDENTIFICATION</scope>
</reference>
<keyword evidence="1" id="KW-1133">Transmembrane helix</keyword>
<evidence type="ECO:0000256" key="1">
    <source>
        <dbReference type="SAM" id="Phobius"/>
    </source>
</evidence>